<dbReference type="InterPro" id="IPR001452">
    <property type="entry name" value="SH3_domain"/>
</dbReference>
<dbReference type="Pfam" id="PF00018">
    <property type="entry name" value="SH3_1"/>
    <property type="match status" value="1"/>
</dbReference>
<proteinExistence type="predicted"/>
<evidence type="ECO:0000259" key="4">
    <source>
        <dbReference type="PROSITE" id="PS50002"/>
    </source>
</evidence>
<dbReference type="SUPFAM" id="SSF50044">
    <property type="entry name" value="SH3-domain"/>
    <property type="match status" value="1"/>
</dbReference>
<evidence type="ECO:0000313" key="6">
    <source>
        <dbReference type="Proteomes" id="UP001189429"/>
    </source>
</evidence>
<evidence type="ECO:0000256" key="3">
    <source>
        <dbReference type="SAM" id="MobiDB-lite"/>
    </source>
</evidence>
<dbReference type="Proteomes" id="UP001189429">
    <property type="component" value="Unassembled WGS sequence"/>
</dbReference>
<evidence type="ECO:0000256" key="2">
    <source>
        <dbReference type="PROSITE-ProRule" id="PRU00192"/>
    </source>
</evidence>
<evidence type="ECO:0000256" key="1">
    <source>
        <dbReference type="ARBA" id="ARBA00022443"/>
    </source>
</evidence>
<feature type="non-terminal residue" evidence="5">
    <location>
        <position position="234"/>
    </location>
</feature>
<feature type="domain" description="SH3" evidence="4">
    <location>
        <begin position="21"/>
        <end position="84"/>
    </location>
</feature>
<accession>A0ABN9WNI0</accession>
<sequence length="234" mass="26225">MSLEQGDAALGQAGRHNYPIGDAVRTEVLCNYQPQDGDAGQLRLSKGDIVWVLERHESGWWGGHKEGDDLTGWFPSKLVRPTTPGDDSGAQLDDSLVDPLRTSDGRMVASPQVGHHRRMAASEDAAELAEARSCLEVAQQEIEAERLRAKEASAAALEAARRLAVLEAQAAMQEQQVEALRQELAKREQHVQQERQQWAEERQHLHARAQERDAERAAYDAEVRKLQDDIRRRE</sequence>
<name>A0ABN9WNI0_9DINO</name>
<dbReference type="EMBL" id="CAUYUJ010019043">
    <property type="protein sequence ID" value="CAK0888212.1"/>
    <property type="molecule type" value="Genomic_DNA"/>
</dbReference>
<comment type="caution">
    <text evidence="5">The sequence shown here is derived from an EMBL/GenBank/DDBJ whole genome shotgun (WGS) entry which is preliminary data.</text>
</comment>
<keyword evidence="1 2" id="KW-0728">SH3 domain</keyword>
<keyword evidence="6" id="KW-1185">Reference proteome</keyword>
<dbReference type="InterPro" id="IPR036028">
    <property type="entry name" value="SH3-like_dom_sf"/>
</dbReference>
<dbReference type="PROSITE" id="PS50002">
    <property type="entry name" value="SH3"/>
    <property type="match status" value="1"/>
</dbReference>
<protein>
    <recommendedName>
        <fullName evidence="4">SH3 domain-containing protein</fullName>
    </recommendedName>
</protein>
<evidence type="ECO:0000313" key="5">
    <source>
        <dbReference type="EMBL" id="CAK0888212.1"/>
    </source>
</evidence>
<reference evidence="5" key="1">
    <citation type="submission" date="2023-10" db="EMBL/GenBank/DDBJ databases">
        <authorList>
            <person name="Chen Y."/>
            <person name="Shah S."/>
            <person name="Dougan E. K."/>
            <person name="Thang M."/>
            <person name="Chan C."/>
        </authorList>
    </citation>
    <scope>NUCLEOTIDE SEQUENCE [LARGE SCALE GENOMIC DNA]</scope>
</reference>
<dbReference type="Gene3D" id="2.30.30.40">
    <property type="entry name" value="SH3 Domains"/>
    <property type="match status" value="1"/>
</dbReference>
<gene>
    <name evidence="5" type="ORF">PCOR1329_LOCUS69037</name>
</gene>
<dbReference type="SMART" id="SM00326">
    <property type="entry name" value="SH3"/>
    <property type="match status" value="1"/>
</dbReference>
<organism evidence="5 6">
    <name type="scientific">Prorocentrum cordatum</name>
    <dbReference type="NCBI Taxonomy" id="2364126"/>
    <lineage>
        <taxon>Eukaryota</taxon>
        <taxon>Sar</taxon>
        <taxon>Alveolata</taxon>
        <taxon>Dinophyceae</taxon>
        <taxon>Prorocentrales</taxon>
        <taxon>Prorocentraceae</taxon>
        <taxon>Prorocentrum</taxon>
    </lineage>
</organism>
<feature type="region of interest" description="Disordered" evidence="3">
    <location>
        <begin position="195"/>
        <end position="220"/>
    </location>
</feature>